<evidence type="ECO:0000256" key="1">
    <source>
        <dbReference type="SAM" id="Phobius"/>
    </source>
</evidence>
<feature type="transmembrane region" description="Helical" evidence="1">
    <location>
        <begin position="63"/>
        <end position="84"/>
    </location>
</feature>
<name>G0UQG3_TRYCI</name>
<accession>G0UQG3</accession>
<evidence type="ECO:0000256" key="2">
    <source>
        <dbReference type="SAM" id="SignalP"/>
    </source>
</evidence>
<proteinExistence type="predicted"/>
<feature type="transmembrane region" description="Helical" evidence="1">
    <location>
        <begin position="90"/>
        <end position="110"/>
    </location>
</feature>
<keyword evidence="1" id="KW-1133">Transmembrane helix</keyword>
<keyword evidence="2" id="KW-0732">Signal</keyword>
<keyword evidence="1" id="KW-0472">Membrane</keyword>
<reference evidence="3" key="1">
    <citation type="journal article" date="2012" name="Proc. Natl. Acad. Sci. U.S.A.">
        <title>Antigenic diversity is generated by distinct evolutionary mechanisms in African trypanosome species.</title>
        <authorList>
            <person name="Jackson A.P."/>
            <person name="Berry A."/>
            <person name="Aslett M."/>
            <person name="Allison H.C."/>
            <person name="Burton P."/>
            <person name="Vavrova-Anderson J."/>
            <person name="Brown R."/>
            <person name="Browne H."/>
            <person name="Corton N."/>
            <person name="Hauser H."/>
            <person name="Gamble J."/>
            <person name="Gilderthorp R."/>
            <person name="Marcello L."/>
            <person name="McQuillan J."/>
            <person name="Otto T.D."/>
            <person name="Quail M.A."/>
            <person name="Sanders M.J."/>
            <person name="van Tonder A."/>
            <person name="Ginger M.L."/>
            <person name="Field M.C."/>
            <person name="Barry J.D."/>
            <person name="Hertz-Fowler C."/>
            <person name="Berriman M."/>
        </authorList>
    </citation>
    <scope>NUCLEOTIDE SEQUENCE</scope>
    <source>
        <strain evidence="3">IL3000</strain>
    </source>
</reference>
<organism evidence="3">
    <name type="scientific">Trypanosoma congolense (strain IL3000)</name>
    <dbReference type="NCBI Taxonomy" id="1068625"/>
    <lineage>
        <taxon>Eukaryota</taxon>
        <taxon>Discoba</taxon>
        <taxon>Euglenozoa</taxon>
        <taxon>Kinetoplastea</taxon>
        <taxon>Metakinetoplastina</taxon>
        <taxon>Trypanosomatida</taxon>
        <taxon>Trypanosomatidae</taxon>
        <taxon>Trypanosoma</taxon>
        <taxon>Nannomonas</taxon>
    </lineage>
</organism>
<feature type="chain" id="PRO_5003410267" description="T. congolense-specific, cell surface-expressed gene family" evidence="2">
    <location>
        <begin position="29"/>
        <end position="115"/>
    </location>
</feature>
<feature type="signal peptide" evidence="2">
    <location>
        <begin position="1"/>
        <end position="28"/>
    </location>
</feature>
<sequence>MMRVPQLLSHCRALHVCQWIMVVVSLRAQLPCQMTLGRVRVSRERALSRALVLPTQIREEAGFFGSCLMVFFFSLFVVAVFFYFLLVCIVSLWCVGYLFVLWLFFLCNPYEYQKV</sequence>
<evidence type="ECO:0008006" key="4">
    <source>
        <dbReference type="Google" id="ProtNLM"/>
    </source>
</evidence>
<protein>
    <recommendedName>
        <fullName evidence="4">T. congolense-specific, cell surface-expressed gene family</fullName>
    </recommendedName>
</protein>
<gene>
    <name evidence="3" type="ORF">TCIL3000_7_4380</name>
</gene>
<dbReference type="AlphaFoldDB" id="G0UQG3"/>
<dbReference type="EMBL" id="HE575320">
    <property type="protein sequence ID" value="CCC91624.1"/>
    <property type="molecule type" value="Genomic_DNA"/>
</dbReference>
<keyword evidence="1" id="KW-0812">Transmembrane</keyword>
<evidence type="ECO:0000313" key="3">
    <source>
        <dbReference type="EMBL" id="CCC91624.1"/>
    </source>
</evidence>